<accession>A0A059GC54</accession>
<evidence type="ECO:0000256" key="3">
    <source>
        <dbReference type="ARBA" id="ARBA00022679"/>
    </source>
</evidence>
<feature type="transmembrane region" description="Helical" evidence="8">
    <location>
        <begin position="285"/>
        <end position="306"/>
    </location>
</feature>
<keyword evidence="5 8" id="KW-1133">Transmembrane helix</keyword>
<dbReference type="Proteomes" id="UP000024942">
    <property type="component" value="Unassembled WGS sequence"/>
</dbReference>
<dbReference type="GO" id="GO:0044038">
    <property type="term" value="P:cell wall macromolecule biosynthetic process"/>
    <property type="evidence" value="ECO:0007669"/>
    <property type="project" value="TreeGrafter"/>
</dbReference>
<dbReference type="AlphaFoldDB" id="A0A059GC54"/>
<name>A0A059GC54_9PROT</name>
<comment type="cofactor">
    <cofactor evidence="7">
        <name>Mg(2+)</name>
        <dbReference type="ChEBI" id="CHEBI:18420"/>
    </cofactor>
</comment>
<feature type="transmembrane region" description="Helical" evidence="8">
    <location>
        <begin position="63"/>
        <end position="85"/>
    </location>
</feature>
<feature type="transmembrane region" description="Helical" evidence="8">
    <location>
        <begin position="37"/>
        <end position="57"/>
    </location>
</feature>
<dbReference type="InterPro" id="IPR000715">
    <property type="entry name" value="Glycosyl_transferase_4"/>
</dbReference>
<dbReference type="EMBL" id="ARYL01000002">
    <property type="protein sequence ID" value="KDA04083.1"/>
    <property type="molecule type" value="Genomic_DNA"/>
</dbReference>
<evidence type="ECO:0000313" key="10">
    <source>
        <dbReference type="Proteomes" id="UP000024942"/>
    </source>
</evidence>
<keyword evidence="7" id="KW-0460">Magnesium</keyword>
<sequence>MTLVLLGMPIISALFCWLVIRLGVTDAPDGGRKTQKAPVPTSGGIAIFATVAFGLGLTGDLVAIYSTELAALLMFILMAVIIGVYDDIRGLDSKRKLVLLGAISLLAAAFGPRLGHFHMPFGPDAGYALPVWFSVLGVGLWLFVLMNATNFMDGANGLAMGSAAIMLIAFAILLKLLDITDPDTDDEAIMSHLAALAAAAILGFLVWNMAGKLFAGDTGALGMGALLGAAGLMVACRMTVWEPATLILPFLVDVFLTLIWRARAGKHLFEAHRDHAYQLLLRDGWPHWKVSALWAAMSFACGAGLLGLGPIIGARIIIILGAAGIGLWVWQRRTLGRKLAEEGR</sequence>
<dbReference type="GO" id="GO:0046872">
    <property type="term" value="F:metal ion binding"/>
    <property type="evidence" value="ECO:0007669"/>
    <property type="project" value="UniProtKB-KW"/>
</dbReference>
<dbReference type="GO" id="GO:0005886">
    <property type="term" value="C:plasma membrane"/>
    <property type="evidence" value="ECO:0007669"/>
    <property type="project" value="UniProtKB-SubCell"/>
</dbReference>
<comment type="caution">
    <text evidence="9">The sequence shown here is derived from an EMBL/GenBank/DDBJ whole genome shotgun (WGS) entry which is preliminary data.</text>
</comment>
<dbReference type="PANTHER" id="PTHR22926">
    <property type="entry name" value="PHOSPHO-N-ACETYLMURAMOYL-PENTAPEPTIDE-TRANSFERASE"/>
    <property type="match status" value="1"/>
</dbReference>
<organism evidence="9 10">
    <name type="scientific">Hyphomonas oceanitis SCH89</name>
    <dbReference type="NCBI Taxonomy" id="1280953"/>
    <lineage>
        <taxon>Bacteria</taxon>
        <taxon>Pseudomonadati</taxon>
        <taxon>Pseudomonadota</taxon>
        <taxon>Alphaproteobacteria</taxon>
        <taxon>Hyphomonadales</taxon>
        <taxon>Hyphomonadaceae</taxon>
        <taxon>Hyphomonas</taxon>
    </lineage>
</organism>
<feature type="transmembrane region" description="Helical" evidence="8">
    <location>
        <begin position="312"/>
        <end position="330"/>
    </location>
</feature>
<proteinExistence type="predicted"/>
<evidence type="ECO:0000256" key="7">
    <source>
        <dbReference type="PIRSR" id="PIRSR600715-1"/>
    </source>
</evidence>
<dbReference type="Pfam" id="PF00953">
    <property type="entry name" value="Glycos_transf_4"/>
    <property type="match status" value="1"/>
</dbReference>
<evidence type="ECO:0000256" key="5">
    <source>
        <dbReference type="ARBA" id="ARBA00022989"/>
    </source>
</evidence>
<gene>
    <name evidence="9" type="ORF">HOC_02056</name>
</gene>
<reference evidence="9 10" key="1">
    <citation type="journal article" date="2014" name="Antonie Van Leeuwenhoek">
        <title>Hyphomonas beringensis sp. nov. and Hyphomonas chukchiensis sp. nov., isolated from surface seawater of the Bering Sea and Chukchi Sea.</title>
        <authorList>
            <person name="Li C."/>
            <person name="Lai Q."/>
            <person name="Li G."/>
            <person name="Dong C."/>
            <person name="Wang J."/>
            <person name="Liao Y."/>
            <person name="Shao Z."/>
        </authorList>
    </citation>
    <scope>NUCLEOTIDE SEQUENCE [LARGE SCALE GENOMIC DNA]</scope>
    <source>
        <strain evidence="9 10">SCH89</strain>
    </source>
</reference>
<feature type="transmembrane region" description="Helical" evidence="8">
    <location>
        <begin position="246"/>
        <end position="264"/>
    </location>
</feature>
<evidence type="ECO:0000256" key="4">
    <source>
        <dbReference type="ARBA" id="ARBA00022692"/>
    </source>
</evidence>
<evidence type="ECO:0000256" key="6">
    <source>
        <dbReference type="ARBA" id="ARBA00023136"/>
    </source>
</evidence>
<dbReference type="STRING" id="1280953.HOC_02056"/>
<dbReference type="GO" id="GO:0016780">
    <property type="term" value="F:phosphotransferase activity, for other substituted phosphate groups"/>
    <property type="evidence" value="ECO:0007669"/>
    <property type="project" value="InterPro"/>
</dbReference>
<dbReference type="GO" id="GO:0071555">
    <property type="term" value="P:cell wall organization"/>
    <property type="evidence" value="ECO:0007669"/>
    <property type="project" value="TreeGrafter"/>
</dbReference>
<dbReference type="RefSeq" id="WP_035535474.1">
    <property type="nucleotide sequence ID" value="NZ_ARYL01000002.1"/>
</dbReference>
<dbReference type="PATRIC" id="fig|1280953.3.peg.413"/>
<keyword evidence="2" id="KW-1003">Cell membrane</keyword>
<feature type="transmembrane region" description="Helical" evidence="8">
    <location>
        <begin position="158"/>
        <end position="177"/>
    </location>
</feature>
<dbReference type="CDD" id="cd06853">
    <property type="entry name" value="GT_WecA_like"/>
    <property type="match status" value="1"/>
</dbReference>
<feature type="transmembrane region" description="Helical" evidence="8">
    <location>
        <begin position="219"/>
        <end position="240"/>
    </location>
</feature>
<dbReference type="PANTHER" id="PTHR22926:SF3">
    <property type="entry name" value="UNDECAPRENYL-PHOSPHATE ALPHA-N-ACETYLGLUCOSAMINYL 1-PHOSPHATE TRANSFERASE"/>
    <property type="match status" value="1"/>
</dbReference>
<keyword evidence="4 8" id="KW-0812">Transmembrane</keyword>
<keyword evidence="10" id="KW-1185">Reference proteome</keyword>
<evidence type="ECO:0000256" key="2">
    <source>
        <dbReference type="ARBA" id="ARBA00022475"/>
    </source>
</evidence>
<keyword evidence="3 9" id="KW-0808">Transferase</keyword>
<dbReference type="GO" id="GO:0009103">
    <property type="term" value="P:lipopolysaccharide biosynthetic process"/>
    <property type="evidence" value="ECO:0007669"/>
    <property type="project" value="TreeGrafter"/>
</dbReference>
<evidence type="ECO:0000256" key="1">
    <source>
        <dbReference type="ARBA" id="ARBA00004651"/>
    </source>
</evidence>
<feature type="transmembrane region" description="Helical" evidence="8">
    <location>
        <begin position="189"/>
        <end position="207"/>
    </location>
</feature>
<feature type="transmembrane region" description="Helical" evidence="8">
    <location>
        <begin position="6"/>
        <end position="25"/>
    </location>
</feature>
<evidence type="ECO:0000256" key="8">
    <source>
        <dbReference type="SAM" id="Phobius"/>
    </source>
</evidence>
<comment type="subcellular location">
    <subcellularLocation>
        <location evidence="1">Cell membrane</location>
        <topology evidence="1">Multi-pass membrane protein</topology>
    </subcellularLocation>
</comment>
<feature type="binding site" evidence="7">
    <location>
        <position position="150"/>
    </location>
    <ligand>
        <name>Mg(2+)</name>
        <dbReference type="ChEBI" id="CHEBI:18420"/>
    </ligand>
</feature>
<feature type="binding site" evidence="7">
    <location>
        <position position="217"/>
    </location>
    <ligand>
        <name>Mg(2+)</name>
        <dbReference type="ChEBI" id="CHEBI:18420"/>
    </ligand>
</feature>
<feature type="transmembrane region" description="Helical" evidence="8">
    <location>
        <begin position="97"/>
        <end position="115"/>
    </location>
</feature>
<keyword evidence="7" id="KW-0479">Metal-binding</keyword>
<keyword evidence="6 8" id="KW-0472">Membrane</keyword>
<feature type="transmembrane region" description="Helical" evidence="8">
    <location>
        <begin position="127"/>
        <end position="146"/>
    </location>
</feature>
<evidence type="ECO:0000313" key="9">
    <source>
        <dbReference type="EMBL" id="KDA04083.1"/>
    </source>
</evidence>
<dbReference type="eggNOG" id="COG0472">
    <property type="taxonomic scope" value="Bacteria"/>
</dbReference>
<dbReference type="OrthoDB" id="9783652at2"/>
<protein>
    <submittedName>
        <fullName evidence="9">Glycosyl transferase family protein</fullName>
    </submittedName>
</protein>